<dbReference type="InterPro" id="IPR001546">
    <property type="entry name" value="GPCR_Pheromne_A_rcpt"/>
</dbReference>
<accession>A0AAF0ERG5</accession>
<dbReference type="GO" id="GO:0000750">
    <property type="term" value="P:pheromone-dependent signal transduction involved in conjugation with cellular fusion"/>
    <property type="evidence" value="ECO:0007669"/>
    <property type="project" value="TreeGrafter"/>
</dbReference>
<dbReference type="GO" id="GO:0005886">
    <property type="term" value="C:plasma membrane"/>
    <property type="evidence" value="ECO:0007669"/>
    <property type="project" value="TreeGrafter"/>
</dbReference>
<keyword evidence="13" id="KW-1185">Reference proteome</keyword>
<keyword evidence="3" id="KW-0589">Pheromone response</keyword>
<evidence type="ECO:0000256" key="3">
    <source>
        <dbReference type="ARBA" id="ARBA00022507"/>
    </source>
</evidence>
<comment type="subcellular location">
    <subcellularLocation>
        <location evidence="1">Membrane</location>
        <topology evidence="1">Multi-pass membrane protein</topology>
    </subcellularLocation>
</comment>
<dbReference type="EMBL" id="CP119879">
    <property type="protein sequence ID" value="WFD35523.1"/>
    <property type="molecule type" value="Genomic_DNA"/>
</dbReference>
<name>A0AAF0ERG5_9BASI</name>
<reference evidence="12" key="1">
    <citation type="submission" date="2023-03" db="EMBL/GenBank/DDBJ databases">
        <title>Mating type loci evolution in Malassezia.</title>
        <authorList>
            <person name="Coelho M.A."/>
        </authorList>
    </citation>
    <scope>NUCLEOTIDE SEQUENCE</scope>
    <source>
        <strain evidence="12">CBS 11721</strain>
    </source>
</reference>
<feature type="transmembrane region" description="Helical" evidence="11">
    <location>
        <begin position="30"/>
        <end position="48"/>
    </location>
</feature>
<dbReference type="InterPro" id="IPR001499">
    <property type="entry name" value="GPCR_STE3"/>
</dbReference>
<keyword evidence="5 11" id="KW-1133">Transmembrane helix</keyword>
<evidence type="ECO:0000256" key="1">
    <source>
        <dbReference type="ARBA" id="ARBA00004141"/>
    </source>
</evidence>
<dbReference type="Proteomes" id="UP001219933">
    <property type="component" value="Chromosome 3"/>
</dbReference>
<dbReference type="CDD" id="cd14966">
    <property type="entry name" value="7tmD_STE3"/>
    <property type="match status" value="1"/>
</dbReference>
<feature type="transmembrane region" description="Helical" evidence="11">
    <location>
        <begin position="159"/>
        <end position="182"/>
    </location>
</feature>
<dbReference type="PANTHER" id="PTHR28097:SF1">
    <property type="entry name" value="PHEROMONE A FACTOR RECEPTOR"/>
    <property type="match status" value="1"/>
</dbReference>
<organism evidence="12 13">
    <name type="scientific">Malassezia cuniculi</name>
    <dbReference type="NCBI Taxonomy" id="948313"/>
    <lineage>
        <taxon>Eukaryota</taxon>
        <taxon>Fungi</taxon>
        <taxon>Dikarya</taxon>
        <taxon>Basidiomycota</taxon>
        <taxon>Ustilaginomycotina</taxon>
        <taxon>Malasseziomycetes</taxon>
        <taxon>Malasseziales</taxon>
        <taxon>Malasseziaceae</taxon>
        <taxon>Malassezia</taxon>
    </lineage>
</organism>
<feature type="transmembrane region" description="Helical" evidence="11">
    <location>
        <begin position="267"/>
        <end position="290"/>
    </location>
</feature>
<dbReference type="Pfam" id="PF02076">
    <property type="entry name" value="STE3"/>
    <property type="match status" value="1"/>
</dbReference>
<dbReference type="PANTHER" id="PTHR28097">
    <property type="entry name" value="PHEROMONE A FACTOR RECEPTOR"/>
    <property type="match status" value="1"/>
</dbReference>
<feature type="transmembrane region" description="Helical" evidence="11">
    <location>
        <begin position="114"/>
        <end position="130"/>
    </location>
</feature>
<evidence type="ECO:0000256" key="11">
    <source>
        <dbReference type="SAM" id="Phobius"/>
    </source>
</evidence>
<evidence type="ECO:0000313" key="12">
    <source>
        <dbReference type="EMBL" id="WFD35523.1"/>
    </source>
</evidence>
<evidence type="ECO:0000256" key="4">
    <source>
        <dbReference type="ARBA" id="ARBA00022692"/>
    </source>
</evidence>
<protein>
    <submittedName>
        <fullName evidence="12">A-factor receptor</fullName>
    </submittedName>
</protein>
<evidence type="ECO:0000256" key="10">
    <source>
        <dbReference type="SAM" id="MobiDB-lite"/>
    </source>
</evidence>
<comment type="similarity">
    <text evidence="2">Belongs to the G-protein coupled receptor 4 family.</text>
</comment>
<keyword evidence="9" id="KW-0807">Transducer</keyword>
<dbReference type="AlphaFoldDB" id="A0AAF0ERG5"/>
<evidence type="ECO:0000313" key="13">
    <source>
        <dbReference type="Proteomes" id="UP001219933"/>
    </source>
</evidence>
<evidence type="ECO:0000256" key="9">
    <source>
        <dbReference type="ARBA" id="ARBA00023224"/>
    </source>
</evidence>
<keyword evidence="8 12" id="KW-0675">Receptor</keyword>
<evidence type="ECO:0000256" key="2">
    <source>
        <dbReference type="ARBA" id="ARBA00011085"/>
    </source>
</evidence>
<keyword evidence="7 11" id="KW-0472">Membrane</keyword>
<proteinExistence type="inferred from homology"/>
<evidence type="ECO:0000256" key="7">
    <source>
        <dbReference type="ARBA" id="ARBA00023136"/>
    </source>
</evidence>
<sequence length="371" mass="40748">MGGVILAACALLVAVLVLLPAPSHWRAKNASIILLILWLSIGNIITFFNRALWMNDYRNKAPVWCDVSIKLSSAVSIGIPCATACIARRLYLISRPSVDPPVAQGKRAQITHEILLCGVVPFAYAILTLVNQGHRFNIVEGIGCQPVIYLSPVSILIDYGTPLCISIISIVYSFLGLGNFLIRKSNFDSILERSGTGINIAKFLRAILFTIIDLLLLFPIFLAEFSIQLIYGRIKPYSSWESVHAGFSNVVILTKSMLDNSIGRRCIVLANLSSWALCLSALVFFILFGFNVDARHGYSRAVTWFKSILKSDSKGGIAGSEKINCSKTNNDLEMNNDSDRSEEPIGEDDNDIDNSTIYSVTTTKCGDIDSK</sequence>
<evidence type="ECO:0000256" key="5">
    <source>
        <dbReference type="ARBA" id="ARBA00022989"/>
    </source>
</evidence>
<gene>
    <name evidence="12" type="primary">STE3</name>
    <name evidence="12" type="ORF">MCUN1_002379b</name>
</gene>
<keyword evidence="6" id="KW-0297">G-protein coupled receptor</keyword>
<dbReference type="GO" id="GO:0004933">
    <property type="term" value="F:mating-type a-factor pheromone receptor activity"/>
    <property type="evidence" value="ECO:0007669"/>
    <property type="project" value="InterPro"/>
</dbReference>
<feature type="transmembrane region" description="Helical" evidence="11">
    <location>
        <begin position="203"/>
        <end position="231"/>
    </location>
</feature>
<evidence type="ECO:0000256" key="8">
    <source>
        <dbReference type="ARBA" id="ARBA00023170"/>
    </source>
</evidence>
<keyword evidence="4 11" id="KW-0812">Transmembrane</keyword>
<evidence type="ECO:0000256" key="6">
    <source>
        <dbReference type="ARBA" id="ARBA00023040"/>
    </source>
</evidence>
<feature type="region of interest" description="Disordered" evidence="10">
    <location>
        <begin position="328"/>
        <end position="357"/>
    </location>
</feature>
<dbReference type="PRINTS" id="PR00900">
    <property type="entry name" value="PHEROMONEAR"/>
</dbReference>
<dbReference type="PRINTS" id="PR00899">
    <property type="entry name" value="GPCRSTE3"/>
</dbReference>